<feature type="domain" description="Pyridine nucleotide-disulphide oxidoreductase dimerisation" evidence="11">
    <location>
        <begin position="343"/>
        <end position="447"/>
    </location>
</feature>
<comment type="cofactor">
    <cofactor evidence="8">
        <name>FAD</name>
        <dbReference type="ChEBI" id="CHEBI:57692"/>
    </cofactor>
    <text evidence="8">Binds 1 FAD per subunit.</text>
</comment>
<proteinExistence type="inferred from homology"/>
<reference evidence="13 14" key="1">
    <citation type="submission" date="2015-11" db="EMBL/GenBank/DDBJ databases">
        <title>Genomic analysis of 38 Legionella species identifies large and diverse effector repertoires.</title>
        <authorList>
            <person name="Burstein D."/>
            <person name="Amaro F."/>
            <person name="Zusman T."/>
            <person name="Lifshitz Z."/>
            <person name="Cohen O."/>
            <person name="Gilbert J.A."/>
            <person name="Pupko T."/>
            <person name="Shuman H.A."/>
            <person name="Segal G."/>
        </authorList>
    </citation>
    <scope>NUCLEOTIDE SEQUENCE [LARGE SCALE GENOMIC DNA]</scope>
    <source>
        <strain evidence="13 14">Oak Ridge-10</strain>
    </source>
</reference>
<accession>A0A0W0XD69</accession>
<dbReference type="RefSeq" id="WP_118996673.1">
    <property type="nucleotide sequence ID" value="NZ_LCUA01000030.1"/>
</dbReference>
<evidence type="ECO:0000256" key="8">
    <source>
        <dbReference type="PIRSR" id="PIRSR000350-3"/>
    </source>
</evidence>
<evidence type="ECO:0000256" key="7">
    <source>
        <dbReference type="ARBA" id="ARBA00023284"/>
    </source>
</evidence>
<keyword evidence="4" id="KW-0521">NADP</keyword>
<dbReference type="PROSITE" id="PS00076">
    <property type="entry name" value="PYRIDINE_REDOX_1"/>
    <property type="match status" value="1"/>
</dbReference>
<dbReference type="PANTHER" id="PTHR43014">
    <property type="entry name" value="MERCURIC REDUCTASE"/>
    <property type="match status" value="1"/>
</dbReference>
<evidence type="ECO:0000256" key="4">
    <source>
        <dbReference type="ARBA" id="ARBA00022857"/>
    </source>
</evidence>
<dbReference type="Pfam" id="PF07992">
    <property type="entry name" value="Pyr_redox_2"/>
    <property type="match status" value="1"/>
</dbReference>
<dbReference type="PRINTS" id="PR00411">
    <property type="entry name" value="PNDRDTASEI"/>
</dbReference>
<feature type="binding site" evidence="8">
    <location>
        <position position="268"/>
    </location>
    <ligand>
        <name>NAD(+)</name>
        <dbReference type="ChEBI" id="CHEBI:57540"/>
    </ligand>
</feature>
<dbReference type="InterPro" id="IPR001100">
    <property type="entry name" value="Pyr_nuc-diS_OxRdtase"/>
</dbReference>
<feature type="binding site" evidence="8">
    <location>
        <begin position="178"/>
        <end position="185"/>
    </location>
    <ligand>
        <name>NAD(+)</name>
        <dbReference type="ChEBI" id="CHEBI:57540"/>
    </ligand>
</feature>
<dbReference type="InterPro" id="IPR023753">
    <property type="entry name" value="FAD/NAD-binding_dom"/>
</dbReference>
<comment type="caution">
    <text evidence="13">The sequence shown here is derived from an EMBL/GenBank/DDBJ whole genome shotgun (WGS) entry which is preliminary data.</text>
</comment>
<feature type="binding site" evidence="8">
    <location>
        <position position="117"/>
    </location>
    <ligand>
        <name>FAD</name>
        <dbReference type="ChEBI" id="CHEBI:57692"/>
    </ligand>
</feature>
<evidence type="ECO:0000256" key="3">
    <source>
        <dbReference type="ARBA" id="ARBA00022827"/>
    </source>
</evidence>
<evidence type="ECO:0000256" key="5">
    <source>
        <dbReference type="ARBA" id="ARBA00023002"/>
    </source>
</evidence>
<feature type="binding site" evidence="8">
    <location>
        <begin position="141"/>
        <end position="143"/>
    </location>
    <ligand>
        <name>FAD</name>
        <dbReference type="ChEBI" id="CHEBI:57692"/>
    </ligand>
</feature>
<evidence type="ECO:0000259" key="11">
    <source>
        <dbReference type="Pfam" id="PF02852"/>
    </source>
</evidence>
<organism evidence="13 14">
    <name type="scientific">Legionella oakridgensis</name>
    <dbReference type="NCBI Taxonomy" id="29423"/>
    <lineage>
        <taxon>Bacteria</taxon>
        <taxon>Pseudomonadati</taxon>
        <taxon>Pseudomonadota</taxon>
        <taxon>Gammaproteobacteria</taxon>
        <taxon>Legionellales</taxon>
        <taxon>Legionellaceae</taxon>
        <taxon>Legionella</taxon>
    </lineage>
</organism>
<feature type="domain" description="FAD/NAD(P)-binding" evidence="12">
    <location>
        <begin position="8"/>
        <end position="321"/>
    </location>
</feature>
<feature type="binding site" evidence="8">
    <location>
        <position position="308"/>
    </location>
    <ligand>
        <name>FAD</name>
        <dbReference type="ChEBI" id="CHEBI:57692"/>
    </ligand>
</feature>
<feature type="binding site" evidence="8">
    <location>
        <position position="53"/>
    </location>
    <ligand>
        <name>FAD</name>
        <dbReference type="ChEBI" id="CHEBI:57692"/>
    </ligand>
</feature>
<dbReference type="GO" id="GO:0050660">
    <property type="term" value="F:flavin adenine dinucleotide binding"/>
    <property type="evidence" value="ECO:0007669"/>
    <property type="project" value="TreeGrafter"/>
</dbReference>
<dbReference type="SUPFAM" id="SSF51905">
    <property type="entry name" value="FAD/NAD(P)-binding domain"/>
    <property type="match status" value="1"/>
</dbReference>
<keyword evidence="3 8" id="KW-0274">FAD</keyword>
<dbReference type="Gene3D" id="3.30.390.30">
    <property type="match status" value="1"/>
</dbReference>
<dbReference type="GO" id="GO:0003955">
    <property type="term" value="F:NAD(P)H dehydrogenase (quinone) activity"/>
    <property type="evidence" value="ECO:0007669"/>
    <property type="project" value="TreeGrafter"/>
</dbReference>
<dbReference type="PIRSF" id="PIRSF000350">
    <property type="entry name" value="Mercury_reductase_MerA"/>
    <property type="match status" value="1"/>
</dbReference>
<dbReference type="InterPro" id="IPR016156">
    <property type="entry name" value="FAD/NAD-linked_Rdtase_dimer_sf"/>
</dbReference>
<keyword evidence="5 10" id="KW-0560">Oxidoreductase</keyword>
<dbReference type="PATRIC" id="fig|29423.5.peg.761"/>
<dbReference type="EMBL" id="LNYP01000009">
    <property type="protein sequence ID" value="KTD42537.1"/>
    <property type="molecule type" value="Genomic_DNA"/>
</dbReference>
<evidence type="ECO:0000313" key="13">
    <source>
        <dbReference type="EMBL" id="KTD42537.1"/>
    </source>
</evidence>
<dbReference type="FunFam" id="3.30.390.30:FF:000001">
    <property type="entry name" value="Dihydrolipoyl dehydrogenase"/>
    <property type="match status" value="1"/>
</dbReference>
<comment type="similarity">
    <text evidence="1 10">Belongs to the class-I pyridine nucleotide-disulfide oxidoreductase family.</text>
</comment>
<evidence type="ECO:0000256" key="9">
    <source>
        <dbReference type="PIRSR" id="PIRSR000350-4"/>
    </source>
</evidence>
<feature type="binding site" evidence="8">
    <location>
        <position position="201"/>
    </location>
    <ligand>
        <name>NAD(+)</name>
        <dbReference type="ChEBI" id="CHEBI:57540"/>
    </ligand>
</feature>
<dbReference type="InterPro" id="IPR012999">
    <property type="entry name" value="Pyr_OxRdtase_I_AS"/>
</dbReference>
<evidence type="ECO:0000256" key="2">
    <source>
        <dbReference type="ARBA" id="ARBA00022630"/>
    </source>
</evidence>
<dbReference type="PRINTS" id="PR00368">
    <property type="entry name" value="FADPNR"/>
</dbReference>
<evidence type="ECO:0000256" key="10">
    <source>
        <dbReference type="RuleBase" id="RU003691"/>
    </source>
</evidence>
<protein>
    <recommendedName>
        <fullName evidence="15">Mercuric reductase</fullName>
    </recommendedName>
</protein>
<evidence type="ECO:0000313" key="14">
    <source>
        <dbReference type="Proteomes" id="UP000054858"/>
    </source>
</evidence>
<evidence type="ECO:0000259" key="12">
    <source>
        <dbReference type="Pfam" id="PF07992"/>
    </source>
</evidence>
<dbReference type="SUPFAM" id="SSF55424">
    <property type="entry name" value="FAD/NAD-linked reductases, dimerisation (C-terminal) domain"/>
    <property type="match status" value="1"/>
</dbReference>
<keyword evidence="6" id="KW-1015">Disulfide bond</keyword>
<dbReference type="InterPro" id="IPR004099">
    <property type="entry name" value="Pyr_nucl-diS_OxRdtase_dimer"/>
</dbReference>
<evidence type="ECO:0000256" key="1">
    <source>
        <dbReference type="ARBA" id="ARBA00007532"/>
    </source>
</evidence>
<evidence type="ECO:0008006" key="15">
    <source>
        <dbReference type="Google" id="ProtNLM"/>
    </source>
</evidence>
<dbReference type="Pfam" id="PF02852">
    <property type="entry name" value="Pyr_redox_dim"/>
    <property type="match status" value="1"/>
</dbReference>
<dbReference type="Gene3D" id="3.50.50.60">
    <property type="entry name" value="FAD/NAD(P)-binding domain"/>
    <property type="match status" value="2"/>
</dbReference>
<dbReference type="InterPro" id="IPR036188">
    <property type="entry name" value="FAD/NAD-bd_sf"/>
</dbReference>
<sequence>MKQVIHCDIAILGAGSGGLSLASGAAQLGAKVVLVESDKMGGDCLNYGCIPSKSLLAAAKSVYHTKHTNYVDIQTDALEVDFSKVMEHVRTVVATIGKHDSVERFESLGVQVIKASGKFIGPNVLQANDYFIHAKYFVIATGSSPFIPPIIGLDKIIYETNETIFNLNHLPAHLIVIGGGPIGCELAQAFLMLGSQVTLLEAATILPHDDKDCVAILREQFKRMGMVLHEKSEVQKVEQTDKEQITVHVKKGETCFSIQGSHLLVAAGRGANVKHLCLDKADVRYSHKGIEVDRRLRTTNKNIYAMGDVVGDFQFTHIASYHSSIILRNILFWLPAKIDYRAVPWITYTSPELAHVGITSKEAAMRSNTQITTFPFAGNDRAQAEHASDGLIKAVSDHKGRILGITIVGANAGELLLPWVIAIRTKKTLRFFTDTVVPYPTFSELSKQVAGEYYKPKLFSKWVRCFVRLLLKIR</sequence>
<dbReference type="GO" id="GO:0016668">
    <property type="term" value="F:oxidoreductase activity, acting on a sulfur group of donors, NAD(P) as acceptor"/>
    <property type="evidence" value="ECO:0007669"/>
    <property type="project" value="InterPro"/>
</dbReference>
<name>A0A0W0XD69_9GAMM</name>
<keyword evidence="7 10" id="KW-0676">Redox-active center</keyword>
<evidence type="ECO:0000256" key="6">
    <source>
        <dbReference type="ARBA" id="ARBA00023157"/>
    </source>
</evidence>
<dbReference type="Proteomes" id="UP000054858">
    <property type="component" value="Unassembled WGS sequence"/>
</dbReference>
<keyword evidence="8" id="KW-0547">Nucleotide-binding</keyword>
<gene>
    <name evidence="13" type="ORF">Loak_0731</name>
</gene>
<dbReference type="PANTHER" id="PTHR43014:SF2">
    <property type="entry name" value="MERCURIC REDUCTASE"/>
    <property type="match status" value="1"/>
</dbReference>
<dbReference type="AlphaFoldDB" id="A0A0W0XD69"/>
<keyword evidence="8" id="KW-0520">NAD</keyword>
<feature type="disulfide bond" description="Redox-active" evidence="9">
    <location>
        <begin position="44"/>
        <end position="49"/>
    </location>
</feature>
<keyword evidence="2 10" id="KW-0285">Flavoprotein</keyword>